<name>A0A5B8VSI9_9BACT</name>
<evidence type="ECO:0000313" key="2">
    <source>
        <dbReference type="Proteomes" id="UP000321291"/>
    </source>
</evidence>
<protein>
    <submittedName>
        <fullName evidence="1">RloB domain-containing protein</fullName>
    </submittedName>
</protein>
<dbReference type="OrthoDB" id="9796523at2"/>
<sequence>MARRDKKRNFKRRVAVVGDGVTEKIYFEQLKELERIKDVLIKPELPSKSSKGGSYKKPLNTAIQLVEDGYAELFIIPNNITIQLIYKAYC</sequence>
<dbReference type="RefSeq" id="WP_146787071.1">
    <property type="nucleotide sequence ID" value="NZ_CP042434.1"/>
</dbReference>
<dbReference type="Proteomes" id="UP000321291">
    <property type="component" value="Chromosome"/>
</dbReference>
<organism evidence="1 2">
    <name type="scientific">Arachidicoccus ginsenosidivorans</name>
    <dbReference type="NCBI Taxonomy" id="496057"/>
    <lineage>
        <taxon>Bacteria</taxon>
        <taxon>Pseudomonadati</taxon>
        <taxon>Bacteroidota</taxon>
        <taxon>Chitinophagia</taxon>
        <taxon>Chitinophagales</taxon>
        <taxon>Chitinophagaceae</taxon>
        <taxon>Arachidicoccus</taxon>
    </lineage>
</organism>
<reference evidence="1 2" key="1">
    <citation type="journal article" date="2017" name="Int. J. Syst. Evol. Microbiol.">
        <title>Arachidicoccus ginsenosidivorans sp. nov., with ginsenoside-converting activity isolated from ginseng cultivating soil.</title>
        <authorList>
            <person name="Siddiqi M.Z."/>
            <person name="Aslam Z."/>
            <person name="Im W.T."/>
        </authorList>
    </citation>
    <scope>NUCLEOTIDE SEQUENCE [LARGE SCALE GENOMIC DNA]</scope>
    <source>
        <strain evidence="1 2">Gsoil 809</strain>
    </source>
</reference>
<dbReference type="EMBL" id="CP042434">
    <property type="protein sequence ID" value="QEC73852.1"/>
    <property type="molecule type" value="Genomic_DNA"/>
</dbReference>
<dbReference type="AlphaFoldDB" id="A0A5B8VSI9"/>
<dbReference type="KEGG" id="agi:FSB73_21485"/>
<keyword evidence="2" id="KW-1185">Reference proteome</keyword>
<proteinExistence type="predicted"/>
<accession>A0A5B8VSI9</accession>
<gene>
    <name evidence="1" type="ORF">FSB73_21485</name>
</gene>
<evidence type="ECO:0000313" key="1">
    <source>
        <dbReference type="EMBL" id="QEC73852.1"/>
    </source>
</evidence>